<dbReference type="AlphaFoldDB" id="A0AAX6ND16"/>
<protein>
    <submittedName>
        <fullName evidence="2">Uncharacterized protein</fullName>
    </submittedName>
</protein>
<evidence type="ECO:0000313" key="2">
    <source>
        <dbReference type="EMBL" id="MDU9693752.1"/>
    </source>
</evidence>
<evidence type="ECO:0000256" key="1">
    <source>
        <dbReference type="SAM" id="MobiDB-lite"/>
    </source>
</evidence>
<proteinExistence type="predicted"/>
<sequence>MTKDGLQSHPFTAYPLPPVKANPHANPELVKERSRQLIGSPKAVVRDSINQRAALDTISSND</sequence>
<dbReference type="Proteomes" id="UP001269400">
    <property type="component" value="Unassembled WGS sequence"/>
</dbReference>
<accession>A0AAX6ND16</accession>
<organism evidence="2 3">
    <name type="scientific">Priestia aryabhattai</name>
    <name type="common">Bacillus aryabhattai</name>
    <dbReference type="NCBI Taxonomy" id="412384"/>
    <lineage>
        <taxon>Bacteria</taxon>
        <taxon>Bacillati</taxon>
        <taxon>Bacillota</taxon>
        <taxon>Bacilli</taxon>
        <taxon>Bacillales</taxon>
        <taxon>Bacillaceae</taxon>
        <taxon>Priestia</taxon>
    </lineage>
</organism>
<gene>
    <name evidence="2" type="ORF">O0Q50_21480</name>
</gene>
<evidence type="ECO:0000313" key="3">
    <source>
        <dbReference type="Proteomes" id="UP001269400"/>
    </source>
</evidence>
<reference evidence="2" key="2">
    <citation type="submission" date="2022-12" db="EMBL/GenBank/DDBJ databases">
        <authorList>
            <person name="Dechsakulwatana C."/>
            <person name="Rungsihiranrut A."/>
            <person name="Muangchinda C."/>
            <person name="Ningthoujam R."/>
            <person name="Klankeo P."/>
            <person name="Pinyakong O."/>
        </authorList>
    </citation>
    <scope>NUCLEOTIDE SEQUENCE</scope>
    <source>
        <strain evidence="2">TL01-2</strain>
    </source>
</reference>
<comment type="caution">
    <text evidence="2">The sequence shown here is derived from an EMBL/GenBank/DDBJ whole genome shotgun (WGS) entry which is preliminary data.</text>
</comment>
<reference evidence="2" key="1">
    <citation type="journal article" date="2022" name="J Environ Chem Eng">
        <title>Biodegradation of petroleum oil using a constructed nonpathogenic and heavy metal-tolerant bacterial consortium isolated from marine sponges.</title>
        <authorList>
            <person name="Dechsakulwatana C."/>
            <person name="Rungsihiranrut A."/>
            <person name="Muangchinda C."/>
            <person name="Ningthoujam R."/>
            <person name="Klankeo P."/>
            <person name="Pinyakong O."/>
        </authorList>
    </citation>
    <scope>NUCLEOTIDE SEQUENCE</scope>
    <source>
        <strain evidence="2">TL01-2</strain>
    </source>
</reference>
<dbReference type="EMBL" id="JAPTGD010000002">
    <property type="protein sequence ID" value="MDU9693752.1"/>
    <property type="molecule type" value="Genomic_DNA"/>
</dbReference>
<feature type="region of interest" description="Disordered" evidence="1">
    <location>
        <begin position="1"/>
        <end position="34"/>
    </location>
</feature>
<dbReference type="RefSeq" id="WP_316910971.1">
    <property type="nucleotide sequence ID" value="NZ_JAPTGD010000002.1"/>
</dbReference>
<name>A0AAX6ND16_PRIAR</name>